<dbReference type="Proteomes" id="UP000266723">
    <property type="component" value="Unassembled WGS sequence"/>
</dbReference>
<name>A0ABQ7D671_BRACR</name>
<gene>
    <name evidence="1" type="ORF">DY000_02017655</name>
</gene>
<accession>A0ABQ7D671</accession>
<protein>
    <submittedName>
        <fullName evidence="1">Uncharacterized protein</fullName>
    </submittedName>
</protein>
<dbReference type="EMBL" id="QGKV02000759">
    <property type="protein sequence ID" value="KAF3567062.1"/>
    <property type="molecule type" value="Genomic_DNA"/>
</dbReference>
<evidence type="ECO:0000313" key="1">
    <source>
        <dbReference type="EMBL" id="KAF3567062.1"/>
    </source>
</evidence>
<organism evidence="1 2">
    <name type="scientific">Brassica cretica</name>
    <name type="common">Mustard</name>
    <dbReference type="NCBI Taxonomy" id="69181"/>
    <lineage>
        <taxon>Eukaryota</taxon>
        <taxon>Viridiplantae</taxon>
        <taxon>Streptophyta</taxon>
        <taxon>Embryophyta</taxon>
        <taxon>Tracheophyta</taxon>
        <taxon>Spermatophyta</taxon>
        <taxon>Magnoliopsida</taxon>
        <taxon>eudicotyledons</taxon>
        <taxon>Gunneridae</taxon>
        <taxon>Pentapetalae</taxon>
        <taxon>rosids</taxon>
        <taxon>malvids</taxon>
        <taxon>Brassicales</taxon>
        <taxon>Brassicaceae</taxon>
        <taxon>Brassiceae</taxon>
        <taxon>Brassica</taxon>
    </lineage>
</organism>
<sequence length="157" mass="17746">MFVSSEFRRKILRDFRGKKKFRGIISDDLFRRVKEISPMEILHSATLEAASKSLAYVVSAVTEENESPLVVEHRTIPSRPFCRFDASWKDTDTRYVEGSVILVSVRDQTISALACVPDTSKDSSRYVPALDDLSSFAYQSQRSARDPHLISGPFNPT</sequence>
<keyword evidence="2" id="KW-1185">Reference proteome</keyword>
<evidence type="ECO:0000313" key="2">
    <source>
        <dbReference type="Proteomes" id="UP000266723"/>
    </source>
</evidence>
<reference evidence="1 2" key="1">
    <citation type="journal article" date="2020" name="BMC Genomics">
        <title>Intraspecific diversification of the crop wild relative Brassica cretica Lam. using demographic model selection.</title>
        <authorList>
            <person name="Kioukis A."/>
            <person name="Michalopoulou V.A."/>
            <person name="Briers L."/>
            <person name="Pirintsos S."/>
            <person name="Studholme D.J."/>
            <person name="Pavlidis P."/>
            <person name="Sarris P.F."/>
        </authorList>
    </citation>
    <scope>NUCLEOTIDE SEQUENCE [LARGE SCALE GENOMIC DNA]</scope>
    <source>
        <strain evidence="2">cv. PFS-1207/04</strain>
    </source>
</reference>
<proteinExistence type="predicted"/>
<comment type="caution">
    <text evidence="1">The sequence shown here is derived from an EMBL/GenBank/DDBJ whole genome shotgun (WGS) entry which is preliminary data.</text>
</comment>